<accession>A0A165CXR1</accession>
<dbReference type="OrthoDB" id="3223806at2759"/>
<sequence>MPTIPTKRKSLEMPQGGPWKVSSRDVTGLLPAIGTAATFSTDRPTKDDHIQPELAIAVDQDDAQITPVIPPLSTSHVQDLMCMANPCIENASESLASDPTTEEVSSLQSLSAQPVVYEGPDNSADAASHSRPAEIFVLIVSIDEYKNPRIGRLAGCMNDGRAFKAFLIDTFHVPPAHIVHLVNEKATREAILSAFEQHLIKNDAVQKGDSIIFHYAGHGSRVKAPDGWVSEHNQVETIVPYDEGIYGDETVYGIPDYALDALMRRLASEKGDNITAIFDSCHSGGITRTASAVPRALQPGVSPSPLPPTLDRDIWEDHTGRQAHPVLAEGFFYKARSSHVLLAACEQDKAAYETTVGIPHGRFSVALLQALTECDITKTTYEGLIEQVVPKVQEYQRPQCEGRYKSRIVFNAAAHVIDQSDGLKVSKGSNGIIYINAGSIHGVTKGDKLTILLPPGYSDLIPEGHDMTSLVCEVDKVESFRCQVTPLKPDVFERLLALGLTLKASLPVASFAQNMKMQLWRPDSDESPESDIRIDLAVKCLKGGDVWQLERFDPLTTMLPNRIIIVELEPAESPRKLDDMTRALDAIAVFNHHLYRHGNSQLSQSGNGLEVRLQKLEKTERYPVIYSPFGDNYLSPEHSRCIDLKPSASYKLENVKEAILTDFSPFYGLTLVNNTDYDLYPYVLYFDPSDYSIQVWYTPPSTSTSTAPLPRRKVKDDKYECSELPIGYGSSGTDSIRFSLPDGTDRDSGFLKIFASTANVNMELLMQDTPFKRNSRLAEMQIMLEVWDEWTYVLTCTTKQGVV</sequence>
<dbReference type="GO" id="GO:0004197">
    <property type="term" value="F:cysteine-type endopeptidase activity"/>
    <property type="evidence" value="ECO:0007669"/>
    <property type="project" value="InterPro"/>
</dbReference>
<evidence type="ECO:0000256" key="1">
    <source>
        <dbReference type="ARBA" id="ARBA00009005"/>
    </source>
</evidence>
<dbReference type="GO" id="GO:0006508">
    <property type="term" value="P:proteolysis"/>
    <property type="evidence" value="ECO:0007669"/>
    <property type="project" value="InterPro"/>
</dbReference>
<dbReference type="GeneID" id="63830001"/>
<dbReference type="RefSeq" id="XP_040761429.1">
    <property type="nucleotide sequence ID" value="XM_040912973.1"/>
</dbReference>
<dbReference type="GO" id="GO:0005737">
    <property type="term" value="C:cytoplasm"/>
    <property type="evidence" value="ECO:0007669"/>
    <property type="project" value="TreeGrafter"/>
</dbReference>
<dbReference type="InterPro" id="IPR050452">
    <property type="entry name" value="Metacaspase"/>
</dbReference>
<dbReference type="PANTHER" id="PTHR48104:SF30">
    <property type="entry name" value="METACASPASE-1"/>
    <property type="match status" value="1"/>
</dbReference>
<evidence type="ECO:0000313" key="4">
    <source>
        <dbReference type="Proteomes" id="UP000076871"/>
    </source>
</evidence>
<reference evidence="3 4" key="1">
    <citation type="journal article" date="2016" name="Mol. Biol. Evol.">
        <title>Comparative Genomics of Early-Diverging Mushroom-Forming Fungi Provides Insights into the Origins of Lignocellulose Decay Capabilities.</title>
        <authorList>
            <person name="Nagy L.G."/>
            <person name="Riley R."/>
            <person name="Tritt A."/>
            <person name="Adam C."/>
            <person name="Daum C."/>
            <person name="Floudas D."/>
            <person name="Sun H."/>
            <person name="Yadav J.S."/>
            <person name="Pangilinan J."/>
            <person name="Larsson K.H."/>
            <person name="Matsuura K."/>
            <person name="Barry K."/>
            <person name="Labutti K."/>
            <person name="Kuo R."/>
            <person name="Ohm R.A."/>
            <person name="Bhattacharya S.S."/>
            <person name="Shirouzu T."/>
            <person name="Yoshinaga Y."/>
            <person name="Martin F.M."/>
            <person name="Grigoriev I.V."/>
            <person name="Hibbett D.S."/>
        </authorList>
    </citation>
    <scope>NUCLEOTIDE SEQUENCE [LARGE SCALE GENOMIC DNA]</scope>
    <source>
        <strain evidence="3 4">93-53</strain>
    </source>
</reference>
<dbReference type="Gene3D" id="3.40.50.1460">
    <property type="match status" value="1"/>
</dbReference>
<evidence type="ECO:0000259" key="2">
    <source>
        <dbReference type="Pfam" id="PF00656"/>
    </source>
</evidence>
<gene>
    <name evidence="3" type="ORF">LAESUDRAFT_761780</name>
</gene>
<feature type="domain" description="Peptidase C14 caspase" evidence="2">
    <location>
        <begin position="137"/>
        <end position="401"/>
    </location>
</feature>
<protein>
    <recommendedName>
        <fullName evidence="2">Peptidase C14 caspase domain-containing protein</fullName>
    </recommendedName>
</protein>
<dbReference type="InParanoid" id="A0A165CXR1"/>
<dbReference type="EMBL" id="KV427642">
    <property type="protein sequence ID" value="KZT03689.1"/>
    <property type="molecule type" value="Genomic_DNA"/>
</dbReference>
<dbReference type="Proteomes" id="UP000076871">
    <property type="component" value="Unassembled WGS sequence"/>
</dbReference>
<dbReference type="Pfam" id="PF00656">
    <property type="entry name" value="Peptidase_C14"/>
    <property type="match status" value="1"/>
</dbReference>
<dbReference type="AlphaFoldDB" id="A0A165CXR1"/>
<evidence type="ECO:0000313" key="3">
    <source>
        <dbReference type="EMBL" id="KZT03689.1"/>
    </source>
</evidence>
<proteinExistence type="inferred from homology"/>
<dbReference type="PANTHER" id="PTHR48104">
    <property type="entry name" value="METACASPASE-4"/>
    <property type="match status" value="1"/>
</dbReference>
<keyword evidence="4" id="KW-1185">Reference proteome</keyword>
<comment type="similarity">
    <text evidence="1">Belongs to the peptidase C14B family.</text>
</comment>
<name>A0A165CXR1_9APHY</name>
<dbReference type="InterPro" id="IPR011600">
    <property type="entry name" value="Pept_C14_caspase"/>
</dbReference>
<organism evidence="3 4">
    <name type="scientific">Laetiporus sulphureus 93-53</name>
    <dbReference type="NCBI Taxonomy" id="1314785"/>
    <lineage>
        <taxon>Eukaryota</taxon>
        <taxon>Fungi</taxon>
        <taxon>Dikarya</taxon>
        <taxon>Basidiomycota</taxon>
        <taxon>Agaricomycotina</taxon>
        <taxon>Agaricomycetes</taxon>
        <taxon>Polyporales</taxon>
        <taxon>Laetiporus</taxon>
    </lineage>
</organism>